<evidence type="ECO:0000256" key="1">
    <source>
        <dbReference type="SAM" id="MobiDB-lite"/>
    </source>
</evidence>
<feature type="chain" id="PRO_5042856039" description="Apple domain-containing protein" evidence="2">
    <location>
        <begin position="19"/>
        <end position="388"/>
    </location>
</feature>
<reference evidence="3" key="1">
    <citation type="journal article" date="2023" name="PhytoFront">
        <title>Draft Genome Resources of Seven Strains of Tilletia horrida, Causal Agent of Kernel Smut of Rice.</title>
        <authorList>
            <person name="Khanal S."/>
            <person name="Antony Babu S."/>
            <person name="Zhou X.G."/>
        </authorList>
    </citation>
    <scope>NUCLEOTIDE SEQUENCE</scope>
    <source>
        <strain evidence="3">TX6</strain>
    </source>
</reference>
<keyword evidence="2" id="KW-0732">Signal</keyword>
<organism evidence="3 4">
    <name type="scientific">Tilletia horrida</name>
    <dbReference type="NCBI Taxonomy" id="155126"/>
    <lineage>
        <taxon>Eukaryota</taxon>
        <taxon>Fungi</taxon>
        <taxon>Dikarya</taxon>
        <taxon>Basidiomycota</taxon>
        <taxon>Ustilaginomycotina</taxon>
        <taxon>Exobasidiomycetes</taxon>
        <taxon>Tilletiales</taxon>
        <taxon>Tilletiaceae</taxon>
        <taxon>Tilletia</taxon>
    </lineage>
</organism>
<comment type="caution">
    <text evidence="3">The sequence shown here is derived from an EMBL/GenBank/DDBJ whole genome shotgun (WGS) entry which is preliminary data.</text>
</comment>
<evidence type="ECO:0008006" key="5">
    <source>
        <dbReference type="Google" id="ProtNLM"/>
    </source>
</evidence>
<feature type="signal peptide" evidence="2">
    <location>
        <begin position="1"/>
        <end position="18"/>
    </location>
</feature>
<name>A0AAN6JPW0_9BASI</name>
<protein>
    <recommendedName>
        <fullName evidence="5">Apple domain-containing protein</fullName>
    </recommendedName>
</protein>
<dbReference type="Proteomes" id="UP001176517">
    <property type="component" value="Unassembled WGS sequence"/>
</dbReference>
<accession>A0AAN6JPW0</accession>
<sequence>MKSSFLLALATLLPLVASTVTLTHTECHTKYSTKKGSIIRTTHYSTSTVHKTCTQTTTPVSTYTPPASTVYKTATATITATVTATAQTDTATITNTATETDTETETVTQTETQTQPTQTVTVTATTTIPTPAGFTPIQGPQKRRRHELTAESVERALPIDVSSDEELLERSALLSRGSSLRAPPALKCKGPTKYPRKVTCDVDVTKKIKTIKYVAAKKTKTITACPKTITGTKTVTATQTSTSIPADVTATVTESATVTVTETQTATATVTETEIPPTVTEQASVNFYQQCGQDNVLQLQEESAYLGNANIQTDHSSSSAFDCCQLCASQSTCNVGVYYADSATCRLLSQNSGACSADAAFYSNNPVQDDMRLEVFFNGCGQFSLYAP</sequence>
<proteinExistence type="predicted"/>
<gene>
    <name evidence="3" type="ORF">OC846_005075</name>
</gene>
<dbReference type="AlphaFoldDB" id="A0AAN6JPW0"/>
<evidence type="ECO:0000313" key="3">
    <source>
        <dbReference type="EMBL" id="KAK0546902.1"/>
    </source>
</evidence>
<dbReference type="EMBL" id="JAPDMZ010000177">
    <property type="protein sequence ID" value="KAK0546902.1"/>
    <property type="molecule type" value="Genomic_DNA"/>
</dbReference>
<evidence type="ECO:0000313" key="4">
    <source>
        <dbReference type="Proteomes" id="UP001176517"/>
    </source>
</evidence>
<evidence type="ECO:0000256" key="2">
    <source>
        <dbReference type="SAM" id="SignalP"/>
    </source>
</evidence>
<feature type="region of interest" description="Disordered" evidence="1">
    <location>
        <begin position="99"/>
        <end position="120"/>
    </location>
</feature>
<keyword evidence="4" id="KW-1185">Reference proteome</keyword>